<name>A0A0H3DCC9_AMYMU</name>
<feature type="transmembrane region" description="Helical" evidence="1">
    <location>
        <begin position="21"/>
        <end position="39"/>
    </location>
</feature>
<evidence type="ECO:0000259" key="2">
    <source>
        <dbReference type="Pfam" id="PF02517"/>
    </source>
</evidence>
<keyword evidence="3" id="KW-0378">Hydrolase</keyword>
<keyword evidence="1" id="KW-0812">Transmembrane</keyword>
<dbReference type="EMBL" id="CP002000">
    <property type="protein sequence ID" value="ADJ48615.1"/>
    <property type="molecule type" value="Genomic_DNA"/>
</dbReference>
<evidence type="ECO:0000313" key="3">
    <source>
        <dbReference type="EMBL" id="ADJ48615.1"/>
    </source>
</evidence>
<keyword evidence="1" id="KW-0472">Membrane</keyword>
<evidence type="ECO:0000256" key="1">
    <source>
        <dbReference type="SAM" id="Phobius"/>
    </source>
</evidence>
<dbReference type="Pfam" id="PF02517">
    <property type="entry name" value="Rce1-like"/>
    <property type="match status" value="1"/>
</dbReference>
<dbReference type="GO" id="GO:0080120">
    <property type="term" value="P:CAAX-box protein maturation"/>
    <property type="evidence" value="ECO:0007669"/>
    <property type="project" value="UniProtKB-ARBA"/>
</dbReference>
<keyword evidence="3" id="KW-0645">Protease</keyword>
<gene>
    <name evidence="3" type="ordered locus">AMED_6895</name>
</gene>
<feature type="transmembrane region" description="Helical" evidence="1">
    <location>
        <begin position="194"/>
        <end position="215"/>
    </location>
</feature>
<protein>
    <submittedName>
        <fullName evidence="3">CAAX amino terminal protease family protein</fullName>
    </submittedName>
</protein>
<dbReference type="GeneID" id="92874543"/>
<feature type="transmembrane region" description="Helical" evidence="1">
    <location>
        <begin position="45"/>
        <end position="69"/>
    </location>
</feature>
<dbReference type="KEGG" id="amd:AMED_6895"/>
<feature type="domain" description="CAAX prenyl protease 2/Lysostaphin resistance protein A-like" evidence="2">
    <location>
        <begin position="122"/>
        <end position="234"/>
    </location>
</feature>
<sequence length="244" mass="25584">MTSEDLTERPSEAASFPPRRVSALVAAVVTLAASTTLANRVLPGWAYPVCGLVAAVVLVVLGRAAGCSWRDLGLHAVRRPALAGLAGAALMAVVFGIALAVPSLRTVYQDGRVGDPDLAQLLWLTCGRILFGTVLIEEIAFRGVLPGLFGATDERWRWPPILCSAALFGLWHALPALAIGRNAAVHAVFGSTPVLVLQVLAMAAAGLAGIFLHWWRHVGRGVPASVIVHFVTNAGGLTLAVLLR</sequence>
<proteinExistence type="predicted"/>
<evidence type="ECO:0000313" key="4">
    <source>
        <dbReference type="Proteomes" id="UP000000328"/>
    </source>
</evidence>
<accession>A0A0H3DCC9</accession>
<dbReference type="HOGENOM" id="CLU_088558_0_0_11"/>
<dbReference type="OrthoDB" id="3291654at2"/>
<dbReference type="Proteomes" id="UP000000328">
    <property type="component" value="Chromosome"/>
</dbReference>
<dbReference type="PATRIC" id="fig|749927.5.peg.7173"/>
<reference evidence="3 4" key="1">
    <citation type="journal article" date="2010" name="Cell Res.">
        <title>Complete genome sequence of the rifamycin SV-producing Amycolatopsis mediterranei U32 revealed its genetic characteristics in phylogeny and metabolism.</title>
        <authorList>
            <person name="Zhao W."/>
            <person name="Zhong Y."/>
            <person name="Yuan H."/>
            <person name="Wang J."/>
            <person name="Zheng H."/>
            <person name="Wang Y."/>
            <person name="Cen X."/>
            <person name="Xu F."/>
            <person name="Bai J."/>
            <person name="Han X."/>
            <person name="Lu G."/>
            <person name="Zhu Y."/>
            <person name="Shao Z."/>
            <person name="Yan H."/>
            <person name="Li C."/>
            <person name="Peng N."/>
            <person name="Zhang Z."/>
            <person name="Zhang Y."/>
            <person name="Lin W."/>
            <person name="Fan Y."/>
            <person name="Qin Z."/>
            <person name="Hu Y."/>
            <person name="Zhu B."/>
            <person name="Wang S."/>
            <person name="Ding X."/>
            <person name="Zhao G.P."/>
        </authorList>
    </citation>
    <scope>NUCLEOTIDE SEQUENCE [LARGE SCALE GENOMIC DNA]</scope>
    <source>
        <strain evidence="4">U-32</strain>
    </source>
</reference>
<organism evidence="3 4">
    <name type="scientific">Amycolatopsis mediterranei (strain U-32)</name>
    <dbReference type="NCBI Taxonomy" id="749927"/>
    <lineage>
        <taxon>Bacteria</taxon>
        <taxon>Bacillati</taxon>
        <taxon>Actinomycetota</taxon>
        <taxon>Actinomycetes</taxon>
        <taxon>Pseudonocardiales</taxon>
        <taxon>Pseudonocardiaceae</taxon>
        <taxon>Amycolatopsis</taxon>
    </lineage>
</organism>
<feature type="transmembrane region" description="Helical" evidence="1">
    <location>
        <begin position="222"/>
        <end position="243"/>
    </location>
</feature>
<dbReference type="GO" id="GO:0004175">
    <property type="term" value="F:endopeptidase activity"/>
    <property type="evidence" value="ECO:0007669"/>
    <property type="project" value="UniProtKB-ARBA"/>
</dbReference>
<feature type="transmembrane region" description="Helical" evidence="1">
    <location>
        <begin position="81"/>
        <end position="101"/>
    </location>
</feature>
<keyword evidence="1" id="KW-1133">Transmembrane helix</keyword>
<dbReference type="RefSeq" id="WP_013228660.1">
    <property type="nucleotide sequence ID" value="NC_014318.1"/>
</dbReference>
<dbReference type="GO" id="GO:0006508">
    <property type="term" value="P:proteolysis"/>
    <property type="evidence" value="ECO:0007669"/>
    <property type="project" value="UniProtKB-KW"/>
</dbReference>
<dbReference type="InterPro" id="IPR003675">
    <property type="entry name" value="Rce1/LyrA-like_dom"/>
</dbReference>
<dbReference type="AlphaFoldDB" id="A0A0H3DCC9"/>
<dbReference type="eggNOG" id="COG1266">
    <property type="taxonomic scope" value="Bacteria"/>
</dbReference>
<feature type="transmembrane region" description="Helical" evidence="1">
    <location>
        <begin position="156"/>
        <end position="174"/>
    </location>
</feature>